<proteinExistence type="predicted"/>
<evidence type="ECO:0000313" key="4">
    <source>
        <dbReference type="Proteomes" id="UP000681425"/>
    </source>
</evidence>
<evidence type="ECO:0000256" key="1">
    <source>
        <dbReference type="SAM" id="MobiDB-lite"/>
    </source>
</evidence>
<feature type="compositionally biased region" description="Basic residues" evidence="1">
    <location>
        <begin position="13"/>
        <end position="22"/>
    </location>
</feature>
<keyword evidence="2" id="KW-0812">Transmembrane</keyword>
<dbReference type="AlphaFoldDB" id="A0A975KCN3"/>
<reference evidence="3" key="1">
    <citation type="submission" date="2021-04" db="EMBL/GenBank/DDBJ databases">
        <title>Isolation of p-tert-butylphenol degrading bacteria Sphingobium phenoxybenzoativorans Tas13 from active sludge.</title>
        <authorList>
            <person name="Li Y."/>
        </authorList>
    </citation>
    <scope>NUCLEOTIDE SEQUENCE</scope>
    <source>
        <strain evidence="3">Tas13</strain>
    </source>
</reference>
<sequence>MADDRHAAASSRHSGKGNRRLRGLASLRYPATMSEENDDPSGPAHWIRERLGVIIGIVGLVAWFAMLWLMFGDVL</sequence>
<accession>A0A975KCN3</accession>
<dbReference type="RefSeq" id="WP_212611286.1">
    <property type="nucleotide sequence ID" value="NZ_CP073910.1"/>
</dbReference>
<name>A0A975KCN3_9SPHN</name>
<evidence type="ECO:0000313" key="3">
    <source>
        <dbReference type="EMBL" id="QUT08433.1"/>
    </source>
</evidence>
<dbReference type="Proteomes" id="UP000681425">
    <property type="component" value="Chromosome"/>
</dbReference>
<keyword evidence="4" id="KW-1185">Reference proteome</keyword>
<feature type="region of interest" description="Disordered" evidence="1">
    <location>
        <begin position="1"/>
        <end position="22"/>
    </location>
</feature>
<dbReference type="EMBL" id="CP073910">
    <property type="protein sequence ID" value="QUT08433.1"/>
    <property type="molecule type" value="Genomic_DNA"/>
</dbReference>
<evidence type="ECO:0000256" key="2">
    <source>
        <dbReference type="SAM" id="Phobius"/>
    </source>
</evidence>
<feature type="transmembrane region" description="Helical" evidence="2">
    <location>
        <begin position="51"/>
        <end position="71"/>
    </location>
</feature>
<protein>
    <submittedName>
        <fullName evidence="3">Uncharacterized protein</fullName>
    </submittedName>
</protein>
<keyword evidence="2" id="KW-1133">Transmembrane helix</keyword>
<dbReference type="KEGG" id="spph:KFK14_18390"/>
<gene>
    <name evidence="3" type="ORF">KFK14_18390</name>
</gene>
<keyword evidence="2" id="KW-0472">Membrane</keyword>
<organism evidence="3 4">
    <name type="scientific">Sphingobium phenoxybenzoativorans</name>
    <dbReference type="NCBI Taxonomy" id="1592790"/>
    <lineage>
        <taxon>Bacteria</taxon>
        <taxon>Pseudomonadati</taxon>
        <taxon>Pseudomonadota</taxon>
        <taxon>Alphaproteobacteria</taxon>
        <taxon>Sphingomonadales</taxon>
        <taxon>Sphingomonadaceae</taxon>
        <taxon>Sphingobium</taxon>
    </lineage>
</organism>